<evidence type="ECO:0000256" key="4">
    <source>
        <dbReference type="ARBA" id="ARBA00022519"/>
    </source>
</evidence>
<accession>A0ABQ5TWC3</accession>
<feature type="transmembrane region" description="Helical" evidence="8">
    <location>
        <begin position="12"/>
        <end position="31"/>
    </location>
</feature>
<evidence type="ECO:0000256" key="7">
    <source>
        <dbReference type="ARBA" id="ARBA00023136"/>
    </source>
</evidence>
<protein>
    <submittedName>
        <fullName evidence="10">MFS transporter</fullName>
    </submittedName>
</protein>
<dbReference type="PROSITE" id="PS50850">
    <property type="entry name" value="MFS"/>
    <property type="match status" value="1"/>
</dbReference>
<evidence type="ECO:0000256" key="2">
    <source>
        <dbReference type="ARBA" id="ARBA00022448"/>
    </source>
</evidence>
<feature type="domain" description="Major facilitator superfamily (MFS) profile" evidence="9">
    <location>
        <begin position="143"/>
        <end position="385"/>
    </location>
</feature>
<dbReference type="InterPro" id="IPR024989">
    <property type="entry name" value="MFS_assoc_dom"/>
</dbReference>
<dbReference type="EMBL" id="BSND01000005">
    <property type="protein sequence ID" value="GLQ00285.1"/>
    <property type="molecule type" value="Genomic_DNA"/>
</dbReference>
<feature type="transmembrane region" description="Helical" evidence="8">
    <location>
        <begin position="159"/>
        <end position="179"/>
    </location>
</feature>
<feature type="transmembrane region" description="Helical" evidence="8">
    <location>
        <begin position="236"/>
        <end position="255"/>
    </location>
</feature>
<dbReference type="PIRSF" id="PIRSF004925">
    <property type="entry name" value="HcaT"/>
    <property type="match status" value="1"/>
</dbReference>
<gene>
    <name evidence="10" type="ORF">GCM10007891_21380</name>
</gene>
<dbReference type="InterPro" id="IPR026032">
    <property type="entry name" value="HcaT-like"/>
</dbReference>
<sequence length="385" mass="43617">MPLSQLPYWRLSGFYFFYFACLGILVPYWSLYLKWEGFSPSQIGELTAILMASRIIAPNIWGWLADYYSRRMRIVRLASFATIIVFAAIFIDQSYLSVALVLMLFSFFWNASLPQVEVTTLQHLGEHSHHYSKIRLWGSIGFIVIVMVLGNLLEQFEPKIIPIALLISITGIWLFSLSVPESSNTSEHSTISLKTILKRPSVIAFLLICLLMQASHGPYYTFYSIYLEQHDYSSSVIGQLWALGVMSEVIIFLVMHRWLPKFGLRNVFMVSLLLTSLRWLLIAAFPQNLPALIMAQFLHAASYGSFHASAIAWVHRHFIGNTQGRGQALYSSASFGIGGVIGSLFSGYLWDSPGAAWTFIIASVLSFLGFIVAYRWLKETDSIMR</sequence>
<keyword evidence="5 8" id="KW-0812">Transmembrane</keyword>
<feature type="transmembrane region" description="Helical" evidence="8">
    <location>
        <begin position="267"/>
        <end position="285"/>
    </location>
</feature>
<dbReference type="Gene3D" id="1.20.1250.20">
    <property type="entry name" value="MFS general substrate transporter like domains"/>
    <property type="match status" value="2"/>
</dbReference>
<proteinExistence type="predicted"/>
<feature type="transmembrane region" description="Helical" evidence="8">
    <location>
        <begin position="97"/>
        <end position="113"/>
    </location>
</feature>
<keyword evidence="4" id="KW-0997">Cell inner membrane</keyword>
<feature type="transmembrane region" description="Helical" evidence="8">
    <location>
        <begin position="200"/>
        <end position="216"/>
    </location>
</feature>
<evidence type="ECO:0000259" key="9">
    <source>
        <dbReference type="PROSITE" id="PS50850"/>
    </source>
</evidence>
<organism evidence="10 11">
    <name type="scientific">Methylophaga thalassica</name>
    <dbReference type="NCBI Taxonomy" id="40223"/>
    <lineage>
        <taxon>Bacteria</taxon>
        <taxon>Pseudomonadati</taxon>
        <taxon>Pseudomonadota</taxon>
        <taxon>Gammaproteobacteria</taxon>
        <taxon>Thiotrichales</taxon>
        <taxon>Piscirickettsiaceae</taxon>
        <taxon>Methylophaga</taxon>
    </lineage>
</organism>
<dbReference type="Proteomes" id="UP001161423">
    <property type="component" value="Unassembled WGS sequence"/>
</dbReference>
<feature type="transmembrane region" description="Helical" evidence="8">
    <location>
        <begin position="356"/>
        <end position="377"/>
    </location>
</feature>
<dbReference type="SUPFAM" id="SSF103473">
    <property type="entry name" value="MFS general substrate transporter"/>
    <property type="match status" value="1"/>
</dbReference>
<feature type="transmembrane region" description="Helical" evidence="8">
    <location>
        <begin position="327"/>
        <end position="350"/>
    </location>
</feature>
<feature type="transmembrane region" description="Helical" evidence="8">
    <location>
        <begin position="43"/>
        <end position="62"/>
    </location>
</feature>
<keyword evidence="7 8" id="KW-0472">Membrane</keyword>
<keyword evidence="3" id="KW-1003">Cell membrane</keyword>
<keyword evidence="11" id="KW-1185">Reference proteome</keyword>
<dbReference type="InterPro" id="IPR020846">
    <property type="entry name" value="MFS_dom"/>
</dbReference>
<dbReference type="NCBIfam" id="NF037955">
    <property type="entry name" value="mfs"/>
    <property type="match status" value="1"/>
</dbReference>
<comment type="subcellular location">
    <subcellularLocation>
        <location evidence="1">Cell inner membrane</location>
        <topology evidence="1">Multi-pass membrane protein</topology>
    </subcellularLocation>
</comment>
<evidence type="ECO:0000313" key="11">
    <source>
        <dbReference type="Proteomes" id="UP001161423"/>
    </source>
</evidence>
<evidence type="ECO:0000256" key="3">
    <source>
        <dbReference type="ARBA" id="ARBA00022475"/>
    </source>
</evidence>
<reference evidence="10" key="2">
    <citation type="submission" date="2023-01" db="EMBL/GenBank/DDBJ databases">
        <title>Draft genome sequence of Methylophaga thalassica strain NBRC 102424.</title>
        <authorList>
            <person name="Sun Q."/>
            <person name="Mori K."/>
        </authorList>
    </citation>
    <scope>NUCLEOTIDE SEQUENCE</scope>
    <source>
        <strain evidence="10">NBRC 102424</strain>
    </source>
</reference>
<reference evidence="10" key="1">
    <citation type="journal article" date="2014" name="Int. J. Syst. Evol. Microbiol.">
        <title>Complete genome of a new Firmicutes species belonging to the dominant human colonic microbiota ('Ruminococcus bicirculans') reveals two chromosomes and a selective capacity to utilize plant glucans.</title>
        <authorList>
            <consortium name="NISC Comparative Sequencing Program"/>
            <person name="Wegmann U."/>
            <person name="Louis P."/>
            <person name="Goesmann A."/>
            <person name="Henrissat B."/>
            <person name="Duncan S.H."/>
            <person name="Flint H.J."/>
        </authorList>
    </citation>
    <scope>NUCLEOTIDE SEQUENCE</scope>
    <source>
        <strain evidence="10">NBRC 102424</strain>
    </source>
</reference>
<keyword evidence="6 8" id="KW-1133">Transmembrane helix</keyword>
<evidence type="ECO:0000256" key="5">
    <source>
        <dbReference type="ARBA" id="ARBA00022692"/>
    </source>
</evidence>
<evidence type="ECO:0000256" key="1">
    <source>
        <dbReference type="ARBA" id="ARBA00004429"/>
    </source>
</evidence>
<dbReference type="RefSeq" id="WP_284723310.1">
    <property type="nucleotide sequence ID" value="NZ_BSND01000005.1"/>
</dbReference>
<dbReference type="CDD" id="cd17335">
    <property type="entry name" value="MFS_MFSD6"/>
    <property type="match status" value="1"/>
</dbReference>
<feature type="transmembrane region" description="Helical" evidence="8">
    <location>
        <begin position="74"/>
        <end position="91"/>
    </location>
</feature>
<keyword evidence="2" id="KW-0813">Transport</keyword>
<feature type="transmembrane region" description="Helical" evidence="8">
    <location>
        <begin position="291"/>
        <end position="315"/>
    </location>
</feature>
<comment type="caution">
    <text evidence="10">The sequence shown here is derived from an EMBL/GenBank/DDBJ whole genome shotgun (WGS) entry which is preliminary data.</text>
</comment>
<dbReference type="Pfam" id="PF12832">
    <property type="entry name" value="MFS_1_like"/>
    <property type="match status" value="1"/>
</dbReference>
<evidence type="ECO:0000256" key="6">
    <source>
        <dbReference type="ARBA" id="ARBA00022989"/>
    </source>
</evidence>
<evidence type="ECO:0000313" key="10">
    <source>
        <dbReference type="EMBL" id="GLQ00285.1"/>
    </source>
</evidence>
<feature type="transmembrane region" description="Helical" evidence="8">
    <location>
        <begin position="134"/>
        <end position="153"/>
    </location>
</feature>
<dbReference type="PANTHER" id="PTHR23522">
    <property type="entry name" value="BLL5896 PROTEIN"/>
    <property type="match status" value="1"/>
</dbReference>
<evidence type="ECO:0000256" key="8">
    <source>
        <dbReference type="SAM" id="Phobius"/>
    </source>
</evidence>
<dbReference type="PANTHER" id="PTHR23522:SF10">
    <property type="entry name" value="3-PHENYLPROPIONIC ACID TRANSPORTER-RELATED"/>
    <property type="match status" value="1"/>
</dbReference>
<dbReference type="InterPro" id="IPR036259">
    <property type="entry name" value="MFS_trans_sf"/>
</dbReference>
<name>A0ABQ5TWC3_9GAMM</name>